<dbReference type="SUPFAM" id="SSF53850">
    <property type="entry name" value="Periplasmic binding protein-like II"/>
    <property type="match status" value="1"/>
</dbReference>
<dbReference type="RefSeq" id="WP_149780360.1">
    <property type="nucleotide sequence ID" value="NZ_FRCB01000008.1"/>
</dbReference>
<reference evidence="5 6" key="1">
    <citation type="submission" date="2016-11" db="EMBL/GenBank/DDBJ databases">
        <authorList>
            <person name="Varghese N."/>
            <person name="Submissions S."/>
        </authorList>
    </citation>
    <scope>NUCLEOTIDE SEQUENCE [LARGE SCALE GENOMIC DNA]</scope>
    <source>
        <strain evidence="5 6">DSM 28249</strain>
    </source>
</reference>
<dbReference type="EMBL" id="FRCB01000008">
    <property type="protein sequence ID" value="SHM50650.1"/>
    <property type="molecule type" value="Genomic_DNA"/>
</dbReference>
<dbReference type="AlphaFoldDB" id="A0A1M7JC43"/>
<proteinExistence type="inferred from homology"/>
<evidence type="ECO:0000256" key="2">
    <source>
        <dbReference type="ARBA" id="ARBA00022448"/>
    </source>
</evidence>
<dbReference type="Gene3D" id="3.40.190.10">
    <property type="entry name" value="Periplasmic binding protein-like II"/>
    <property type="match status" value="2"/>
</dbReference>
<dbReference type="GO" id="GO:1901982">
    <property type="term" value="F:maltose binding"/>
    <property type="evidence" value="ECO:0007669"/>
    <property type="project" value="TreeGrafter"/>
</dbReference>
<dbReference type="InterPro" id="IPR006059">
    <property type="entry name" value="SBP"/>
</dbReference>
<dbReference type="GO" id="GO:0042956">
    <property type="term" value="P:maltodextrin transmembrane transport"/>
    <property type="evidence" value="ECO:0007669"/>
    <property type="project" value="TreeGrafter"/>
</dbReference>
<feature type="signal peptide" evidence="4">
    <location>
        <begin position="1"/>
        <end position="23"/>
    </location>
</feature>
<keyword evidence="3 4" id="KW-0732">Signal</keyword>
<keyword evidence="6" id="KW-1185">Reference proteome</keyword>
<dbReference type="CDD" id="cd14748">
    <property type="entry name" value="PBP2_UgpB"/>
    <property type="match status" value="1"/>
</dbReference>
<gene>
    <name evidence="5" type="ORF">SAMN05443432_108129</name>
</gene>
<organism evidence="5 6">
    <name type="scientific">Roseovarius litoreus</name>
    <dbReference type="NCBI Taxonomy" id="1155722"/>
    <lineage>
        <taxon>Bacteria</taxon>
        <taxon>Pseudomonadati</taxon>
        <taxon>Pseudomonadota</taxon>
        <taxon>Alphaproteobacteria</taxon>
        <taxon>Rhodobacterales</taxon>
        <taxon>Roseobacteraceae</taxon>
        <taxon>Roseovarius</taxon>
    </lineage>
</organism>
<sequence>MNTIRKIGLSTAMATMIAAPVAAETELTMYYPIAVGGALTEVVDGIVAKFEEANPDIKVNAIYSGNYDDTRVRALSAIASGEPAQLAVMFSIDAYDLIEQETIVAFEDIEGVDTAWLDSFYPALMANSRIEGKTWGIPFQRSTIVAYYNKDMFREAGLDPEAPPASWDELVSMGKALTKGDTYGLMIPSTGYPYWMFQALAIQNGKELMSGDGLETYFDDPAVVETLEFWKSLSTEHGIMPTGTVEWGTLRQAFLEGQTAMMWHSTGNLTAVKNGASFDFGVAELPANVRPGSPTGGGNFYVFQDTTDEERAAALKLIEFMTAPEQAAEWSIATGYMGVSPAAYETEALKAYTVEFPPALVARNQLENAVAEFSTFETARVRDGLNNAIQAALTDAKSPADALAEAQAAAERLLKDYR</sequence>
<dbReference type="GO" id="GO:0055052">
    <property type="term" value="C:ATP-binding cassette (ABC) transporter complex, substrate-binding subunit-containing"/>
    <property type="evidence" value="ECO:0007669"/>
    <property type="project" value="TreeGrafter"/>
</dbReference>
<evidence type="ECO:0000313" key="6">
    <source>
        <dbReference type="Proteomes" id="UP000322545"/>
    </source>
</evidence>
<keyword evidence="2" id="KW-0813">Transport</keyword>
<dbReference type="Proteomes" id="UP000322545">
    <property type="component" value="Unassembled WGS sequence"/>
</dbReference>
<accession>A0A1M7JC43</accession>
<comment type="similarity">
    <text evidence="1">Belongs to the bacterial solute-binding protein 1 family.</text>
</comment>
<dbReference type="GO" id="GO:0015768">
    <property type="term" value="P:maltose transport"/>
    <property type="evidence" value="ECO:0007669"/>
    <property type="project" value="TreeGrafter"/>
</dbReference>
<name>A0A1M7JC43_9RHOB</name>
<dbReference type="PANTHER" id="PTHR30061">
    <property type="entry name" value="MALTOSE-BINDING PERIPLASMIC PROTEIN"/>
    <property type="match status" value="1"/>
</dbReference>
<evidence type="ECO:0000256" key="4">
    <source>
        <dbReference type="SAM" id="SignalP"/>
    </source>
</evidence>
<protein>
    <submittedName>
        <fullName evidence="5">Carbohydrate ABC transporter substrate-binding protein, CUT1 family</fullName>
    </submittedName>
</protein>
<feature type="chain" id="PRO_5012794065" evidence="4">
    <location>
        <begin position="24"/>
        <end position="418"/>
    </location>
</feature>
<evidence type="ECO:0000256" key="3">
    <source>
        <dbReference type="ARBA" id="ARBA00022729"/>
    </source>
</evidence>
<evidence type="ECO:0000313" key="5">
    <source>
        <dbReference type="EMBL" id="SHM50650.1"/>
    </source>
</evidence>
<evidence type="ECO:0000256" key="1">
    <source>
        <dbReference type="ARBA" id="ARBA00008520"/>
    </source>
</evidence>
<dbReference type="PANTHER" id="PTHR30061:SF50">
    <property type="entry name" value="MALTOSE_MALTODEXTRIN-BINDING PERIPLASMIC PROTEIN"/>
    <property type="match status" value="1"/>
</dbReference>
<dbReference type="Pfam" id="PF13416">
    <property type="entry name" value="SBP_bac_8"/>
    <property type="match status" value="1"/>
</dbReference>